<evidence type="ECO:0000313" key="3">
    <source>
        <dbReference type="Proteomes" id="UP000299102"/>
    </source>
</evidence>
<name>A0A4C1UV39_EUMVA</name>
<dbReference type="EMBL" id="BGZK01000225">
    <property type="protein sequence ID" value="GBP29856.1"/>
    <property type="molecule type" value="Genomic_DNA"/>
</dbReference>
<dbReference type="AlphaFoldDB" id="A0A4C1UV39"/>
<sequence>MPLLSVQARRTSYRVVYSPGFRLDTELRQRKHSLTSRRGVCRPLVKYTLTVRLQDDSISRRAFTTVDPLSKLTKKKPFNPTTEGCESRWGHKRHPTGKGTAARRPASTGAAGDNAGETLRNELIYICVLIRRRVVLTPELSFEGLVEQKHRILYVSMIHLRYLWVTTLTLHVRLVAIALPSYDRRIAITMVVVNWTPAPGPSSMRGENIAEGRALSGEVVEPYTINLLLLSRRCLQGMRISVKIARRRYVLLSELSAVLDDDRV</sequence>
<keyword evidence="3" id="KW-1185">Reference proteome</keyword>
<evidence type="ECO:0000313" key="2">
    <source>
        <dbReference type="EMBL" id="GBP29856.1"/>
    </source>
</evidence>
<comment type="caution">
    <text evidence="2">The sequence shown here is derived from an EMBL/GenBank/DDBJ whole genome shotgun (WGS) entry which is preliminary data.</text>
</comment>
<organism evidence="2 3">
    <name type="scientific">Eumeta variegata</name>
    <name type="common">Bagworm moth</name>
    <name type="synonym">Eumeta japonica</name>
    <dbReference type="NCBI Taxonomy" id="151549"/>
    <lineage>
        <taxon>Eukaryota</taxon>
        <taxon>Metazoa</taxon>
        <taxon>Ecdysozoa</taxon>
        <taxon>Arthropoda</taxon>
        <taxon>Hexapoda</taxon>
        <taxon>Insecta</taxon>
        <taxon>Pterygota</taxon>
        <taxon>Neoptera</taxon>
        <taxon>Endopterygota</taxon>
        <taxon>Lepidoptera</taxon>
        <taxon>Glossata</taxon>
        <taxon>Ditrysia</taxon>
        <taxon>Tineoidea</taxon>
        <taxon>Psychidae</taxon>
        <taxon>Oiketicinae</taxon>
        <taxon>Eumeta</taxon>
    </lineage>
</organism>
<proteinExistence type="predicted"/>
<accession>A0A4C1UV39</accession>
<reference evidence="2 3" key="1">
    <citation type="journal article" date="2019" name="Commun. Biol.">
        <title>The bagworm genome reveals a unique fibroin gene that provides high tensile strength.</title>
        <authorList>
            <person name="Kono N."/>
            <person name="Nakamura H."/>
            <person name="Ohtoshi R."/>
            <person name="Tomita M."/>
            <person name="Numata K."/>
            <person name="Arakawa K."/>
        </authorList>
    </citation>
    <scope>NUCLEOTIDE SEQUENCE [LARGE SCALE GENOMIC DNA]</scope>
</reference>
<feature type="region of interest" description="Disordered" evidence="1">
    <location>
        <begin position="74"/>
        <end position="113"/>
    </location>
</feature>
<protein>
    <submittedName>
        <fullName evidence="2">Uncharacterized protein</fullName>
    </submittedName>
</protein>
<gene>
    <name evidence="2" type="ORF">EVAR_20185_1</name>
</gene>
<evidence type="ECO:0000256" key="1">
    <source>
        <dbReference type="SAM" id="MobiDB-lite"/>
    </source>
</evidence>
<dbReference type="Proteomes" id="UP000299102">
    <property type="component" value="Unassembled WGS sequence"/>
</dbReference>